<comment type="subcellular location">
    <subcellularLocation>
        <location evidence="1">Cell membrane</location>
        <topology evidence="1">Multi-pass membrane protein</topology>
    </subcellularLocation>
</comment>
<evidence type="ECO:0000256" key="7">
    <source>
        <dbReference type="SAM" id="Phobius"/>
    </source>
</evidence>
<evidence type="ECO:0000259" key="8">
    <source>
        <dbReference type="PROSITE" id="PS50850"/>
    </source>
</evidence>
<keyword evidence="5 7" id="KW-1133">Transmembrane helix</keyword>
<dbReference type="CDD" id="cd06173">
    <property type="entry name" value="MFS_MefA_like"/>
    <property type="match status" value="1"/>
</dbReference>
<reference evidence="10" key="1">
    <citation type="submission" date="2017-05" db="EMBL/GenBank/DDBJ databases">
        <authorList>
            <person name="Sung H."/>
        </authorList>
    </citation>
    <scope>NUCLEOTIDE SEQUENCE [LARGE SCALE GENOMIC DNA]</scope>
    <source>
        <strain evidence="10">AR23208</strain>
    </source>
</reference>
<evidence type="ECO:0000313" key="9">
    <source>
        <dbReference type="EMBL" id="ARU62646.1"/>
    </source>
</evidence>
<feature type="transmembrane region" description="Helical" evidence="7">
    <location>
        <begin position="285"/>
        <end position="311"/>
    </location>
</feature>
<feature type="domain" description="Major facilitator superfamily (MFS) profile" evidence="8">
    <location>
        <begin position="72"/>
        <end position="461"/>
    </location>
</feature>
<proteinExistence type="predicted"/>
<name>A0A1Y0IS50_9BACL</name>
<dbReference type="EMBL" id="CP021434">
    <property type="protein sequence ID" value="ARU62646.1"/>
    <property type="molecule type" value="Genomic_DNA"/>
</dbReference>
<dbReference type="GO" id="GO:0005886">
    <property type="term" value="C:plasma membrane"/>
    <property type="evidence" value="ECO:0007669"/>
    <property type="project" value="UniProtKB-SubCell"/>
</dbReference>
<feature type="transmembrane region" description="Helical" evidence="7">
    <location>
        <begin position="138"/>
        <end position="159"/>
    </location>
</feature>
<feature type="transmembrane region" description="Helical" evidence="7">
    <location>
        <begin position="205"/>
        <end position="225"/>
    </location>
</feature>
<dbReference type="KEGG" id="tum:CBW65_17955"/>
<dbReference type="PROSITE" id="PS50850">
    <property type="entry name" value="MFS"/>
    <property type="match status" value="1"/>
</dbReference>
<keyword evidence="4 7" id="KW-0812">Transmembrane</keyword>
<evidence type="ECO:0000313" key="10">
    <source>
        <dbReference type="Proteomes" id="UP000195437"/>
    </source>
</evidence>
<organism evidence="9 10">
    <name type="scientific">Tumebacillus avium</name>
    <dbReference type="NCBI Taxonomy" id="1903704"/>
    <lineage>
        <taxon>Bacteria</taxon>
        <taxon>Bacillati</taxon>
        <taxon>Bacillota</taxon>
        <taxon>Bacilli</taxon>
        <taxon>Bacillales</taxon>
        <taxon>Alicyclobacillaceae</taxon>
        <taxon>Tumebacillus</taxon>
    </lineage>
</organism>
<keyword evidence="10" id="KW-1185">Reference proteome</keyword>
<feature type="transmembrane region" description="Helical" evidence="7">
    <location>
        <begin position="317"/>
        <end position="339"/>
    </location>
</feature>
<dbReference type="PANTHER" id="PTHR43266">
    <property type="entry name" value="MACROLIDE-EFFLUX PROTEIN"/>
    <property type="match status" value="1"/>
</dbReference>
<evidence type="ECO:0000256" key="2">
    <source>
        <dbReference type="ARBA" id="ARBA00022448"/>
    </source>
</evidence>
<evidence type="ECO:0000256" key="4">
    <source>
        <dbReference type="ARBA" id="ARBA00022692"/>
    </source>
</evidence>
<dbReference type="GO" id="GO:0022857">
    <property type="term" value="F:transmembrane transporter activity"/>
    <property type="evidence" value="ECO:0007669"/>
    <property type="project" value="InterPro"/>
</dbReference>
<accession>A0A1Y0IS50</accession>
<gene>
    <name evidence="9" type="ORF">CBW65_17955</name>
</gene>
<feature type="transmembrane region" description="Helical" evidence="7">
    <location>
        <begin position="405"/>
        <end position="428"/>
    </location>
</feature>
<feature type="transmembrane region" description="Helical" evidence="7">
    <location>
        <begin position="434"/>
        <end position="454"/>
    </location>
</feature>
<dbReference type="SUPFAM" id="SSF103473">
    <property type="entry name" value="MFS general substrate transporter"/>
    <property type="match status" value="1"/>
</dbReference>
<dbReference type="InterPro" id="IPR020846">
    <property type="entry name" value="MFS_dom"/>
</dbReference>
<dbReference type="AlphaFoldDB" id="A0A1Y0IS50"/>
<keyword evidence="3" id="KW-1003">Cell membrane</keyword>
<keyword evidence="6 7" id="KW-0472">Membrane</keyword>
<evidence type="ECO:0000256" key="1">
    <source>
        <dbReference type="ARBA" id="ARBA00004651"/>
    </source>
</evidence>
<dbReference type="InterPro" id="IPR036259">
    <property type="entry name" value="MFS_trans_sf"/>
</dbReference>
<dbReference type="Proteomes" id="UP000195437">
    <property type="component" value="Chromosome"/>
</dbReference>
<feature type="transmembrane region" description="Helical" evidence="7">
    <location>
        <begin position="165"/>
        <end position="193"/>
    </location>
</feature>
<sequence>MDSPARQDGRAHPDRLVCGELLRAGDAGGTPGPRRGDRRALRCGERGVSPVSTPLAGATPAERPKSLWQNRQFLYLWVGTLFSGLTFHIYTLGLPLMIYDLSHSTLAMSSMAVMNMLPYVLFGMLAGVIVDRLDRKRVMLVAVAMQIAILLLLFTLLTTGAAHVWVLYMLGFCLTTFGYLFSNASTSIVPLLIDREQYVSANATINFWGTVISSLGPAIAGSMLVVMNYRYGILITVGGFLLLFFFTSLMKVPVAEKPKEVTERKTTIREEMKEGWQQLLLTRELFMITILILAVNFVTSFAGAVIVFYALDKLHLASSSLGLVLSASALGSLCSTFVAKPSLKWGRRGKLLVGAVLTSALGQSVLFFSSHWLVLAAGLFILGAASTFSNIHIHTIRQEVTPNHMLGRVAGTTSMLARVAAPIGLFLGGLCGEYIPVHFIFLTASMMFLSLALLSMKNKLQEIT</sequence>
<feature type="transmembrane region" description="Helical" evidence="7">
    <location>
        <begin position="105"/>
        <end position="126"/>
    </location>
</feature>
<protein>
    <recommendedName>
        <fullName evidence="8">Major facilitator superfamily (MFS) profile domain-containing protein</fullName>
    </recommendedName>
</protein>
<dbReference type="InterPro" id="IPR010290">
    <property type="entry name" value="TM_effector"/>
</dbReference>
<dbReference type="PANTHER" id="PTHR43266:SF2">
    <property type="entry name" value="MAJOR FACILITATOR SUPERFAMILY (MFS) PROFILE DOMAIN-CONTAINING PROTEIN"/>
    <property type="match status" value="1"/>
</dbReference>
<feature type="transmembrane region" description="Helical" evidence="7">
    <location>
        <begin position="231"/>
        <end position="250"/>
    </location>
</feature>
<evidence type="ECO:0000256" key="6">
    <source>
        <dbReference type="ARBA" id="ARBA00023136"/>
    </source>
</evidence>
<dbReference type="Pfam" id="PF05977">
    <property type="entry name" value="MFS_3"/>
    <property type="match status" value="1"/>
</dbReference>
<evidence type="ECO:0000256" key="3">
    <source>
        <dbReference type="ARBA" id="ARBA00022475"/>
    </source>
</evidence>
<feature type="transmembrane region" description="Helical" evidence="7">
    <location>
        <begin position="73"/>
        <end position="99"/>
    </location>
</feature>
<evidence type="ECO:0000256" key="5">
    <source>
        <dbReference type="ARBA" id="ARBA00022989"/>
    </source>
</evidence>
<dbReference type="Gene3D" id="1.20.1250.20">
    <property type="entry name" value="MFS general substrate transporter like domains"/>
    <property type="match status" value="1"/>
</dbReference>
<keyword evidence="2" id="KW-0813">Transport</keyword>
<feature type="transmembrane region" description="Helical" evidence="7">
    <location>
        <begin position="351"/>
        <end position="368"/>
    </location>
</feature>
<feature type="transmembrane region" description="Helical" evidence="7">
    <location>
        <begin position="374"/>
        <end position="393"/>
    </location>
</feature>